<evidence type="ECO:0000256" key="1">
    <source>
        <dbReference type="ARBA" id="ARBA00022786"/>
    </source>
</evidence>
<dbReference type="PROSITE" id="PS50237">
    <property type="entry name" value="HECT"/>
    <property type="match status" value="1"/>
</dbReference>
<comment type="caution">
    <text evidence="3">The sequence shown here is derived from an EMBL/GenBank/DDBJ whole genome shotgun (WGS) entry which is preliminary data.</text>
</comment>
<dbReference type="InterPro" id="IPR000569">
    <property type="entry name" value="HECT_dom"/>
</dbReference>
<reference evidence="3" key="1">
    <citation type="submission" date="2020-04" db="EMBL/GenBank/DDBJ databases">
        <authorList>
            <person name="Alioto T."/>
            <person name="Alioto T."/>
            <person name="Gomez Garrido J."/>
        </authorList>
    </citation>
    <scope>NUCLEOTIDE SEQUENCE</scope>
    <source>
        <strain evidence="3">A484AB</strain>
    </source>
</reference>
<dbReference type="OrthoDB" id="5988666at2759"/>
<proteinExistence type="predicted"/>
<keyword evidence="1 2" id="KW-0833">Ubl conjugation pathway</keyword>
<dbReference type="GO" id="GO:0016874">
    <property type="term" value="F:ligase activity"/>
    <property type="evidence" value="ECO:0007669"/>
    <property type="project" value="UniProtKB-KW"/>
</dbReference>
<protein>
    <submittedName>
        <fullName evidence="3">G2 M phase-specific E3 ubiquitin- ligase-like</fullName>
    </submittedName>
</protein>
<comment type="caution">
    <text evidence="2">Lacks conserved residue(s) required for the propagation of feature annotation.</text>
</comment>
<dbReference type="GO" id="GO:0004842">
    <property type="term" value="F:ubiquitin-protein transferase activity"/>
    <property type="evidence" value="ECO:0007669"/>
    <property type="project" value="InterPro"/>
</dbReference>
<evidence type="ECO:0000256" key="2">
    <source>
        <dbReference type="PROSITE-ProRule" id="PRU00104"/>
    </source>
</evidence>
<dbReference type="SUPFAM" id="SSF56204">
    <property type="entry name" value="Hect, E3 ligase catalytic domain"/>
    <property type="match status" value="1"/>
</dbReference>
<organism evidence="3 4">
    <name type="scientific">Paramuricea clavata</name>
    <name type="common">Red gorgonian</name>
    <name type="synonym">Violescent sea-whip</name>
    <dbReference type="NCBI Taxonomy" id="317549"/>
    <lineage>
        <taxon>Eukaryota</taxon>
        <taxon>Metazoa</taxon>
        <taxon>Cnidaria</taxon>
        <taxon>Anthozoa</taxon>
        <taxon>Octocorallia</taxon>
        <taxon>Malacalcyonacea</taxon>
        <taxon>Plexauridae</taxon>
        <taxon>Paramuricea</taxon>
    </lineage>
</organism>
<dbReference type="Gene3D" id="3.90.1750.10">
    <property type="entry name" value="Hect, E3 ligase catalytic domains"/>
    <property type="match status" value="1"/>
</dbReference>
<dbReference type="InterPro" id="IPR035983">
    <property type="entry name" value="Hect_E3_ubiquitin_ligase"/>
</dbReference>
<dbReference type="EMBL" id="CACRXK020001430">
    <property type="protein sequence ID" value="CAB3989090.1"/>
    <property type="molecule type" value="Genomic_DNA"/>
</dbReference>
<keyword evidence="4" id="KW-1185">Reference proteome</keyword>
<name>A0A7D9DMA3_PARCT</name>
<sequence length="316" mass="35577">MEIGIDTGGPRREFFQLLADKITSTTVGFFEGDMPNLLPTMKGPALRLGHFRILGTIIAHSIVNGGIGFPYLARPVFEYIVTQNAEACLIHCTPEIVPNKDAREIIKEISSSTVESFGEVANRPDVLDYICNAGWTGIIQFSEKEHLVATLLLHEVIWKRESAINQLLQGLKLLHVLETVQKFPDRFQSKFVYNVALTSSVLKENLIFMETSEVVHERTKEFFLRYIDANVTIACGEDSQFKRCAAVLQFITGQQFVGGLQKKIEVGYIDDPKAYYPCAGTCGLKFFLPTKQETFDEFSRDMDKALECEAFGFDCF</sequence>
<evidence type="ECO:0000313" key="3">
    <source>
        <dbReference type="EMBL" id="CAB3989090.1"/>
    </source>
</evidence>
<gene>
    <name evidence="3" type="ORF">PACLA_8A056447</name>
</gene>
<dbReference type="Proteomes" id="UP001152795">
    <property type="component" value="Unassembled WGS sequence"/>
</dbReference>
<evidence type="ECO:0000313" key="4">
    <source>
        <dbReference type="Proteomes" id="UP001152795"/>
    </source>
</evidence>
<keyword evidence="3" id="KW-0436">Ligase</keyword>
<dbReference type="AlphaFoldDB" id="A0A7D9DMA3"/>
<accession>A0A7D9DMA3</accession>